<reference evidence="1 2" key="1">
    <citation type="journal article" date="2019" name="Int. J. Syst. Evol. Microbiol.">
        <title>The Global Catalogue of Microorganisms (GCM) 10K type strain sequencing project: providing services to taxonomists for standard genome sequencing and annotation.</title>
        <authorList>
            <consortium name="The Broad Institute Genomics Platform"/>
            <consortium name="The Broad Institute Genome Sequencing Center for Infectious Disease"/>
            <person name="Wu L."/>
            <person name="Ma J."/>
        </authorList>
    </citation>
    <scope>NUCLEOTIDE SEQUENCE [LARGE SCALE GENOMIC DNA]</scope>
    <source>
        <strain evidence="1 2">JCM 13002</strain>
    </source>
</reference>
<dbReference type="InterPro" id="IPR029068">
    <property type="entry name" value="Glyas_Bleomycin-R_OHBP_Dase"/>
</dbReference>
<organism evidence="1 2">
    <name type="scientific">Kitasatospora arboriphila</name>
    <dbReference type="NCBI Taxonomy" id="258052"/>
    <lineage>
        <taxon>Bacteria</taxon>
        <taxon>Bacillati</taxon>
        <taxon>Actinomycetota</taxon>
        <taxon>Actinomycetes</taxon>
        <taxon>Kitasatosporales</taxon>
        <taxon>Streptomycetaceae</taxon>
        <taxon>Kitasatospora</taxon>
    </lineage>
</organism>
<sequence length="59" mass="6421">MDVSEVLHDVTGVFHRAGTRGRADGPVPEHADYGSFASFGDPDGNGWLLQEIRTRLPGR</sequence>
<evidence type="ECO:0008006" key="3">
    <source>
        <dbReference type="Google" id="ProtNLM"/>
    </source>
</evidence>
<proteinExistence type="predicted"/>
<protein>
    <recommendedName>
        <fullName evidence="3">VOC domain-containing protein</fullName>
    </recommendedName>
</protein>
<accession>A0ABN1THN7</accession>
<comment type="caution">
    <text evidence="1">The sequence shown here is derived from an EMBL/GenBank/DDBJ whole genome shotgun (WGS) entry which is preliminary data.</text>
</comment>
<gene>
    <name evidence="1" type="ORF">GCM10009663_23490</name>
</gene>
<name>A0ABN1THN7_9ACTN</name>
<evidence type="ECO:0000313" key="2">
    <source>
        <dbReference type="Proteomes" id="UP001499987"/>
    </source>
</evidence>
<evidence type="ECO:0000313" key="1">
    <source>
        <dbReference type="EMBL" id="GAA1080246.1"/>
    </source>
</evidence>
<dbReference type="Gene3D" id="3.10.180.10">
    <property type="entry name" value="2,3-Dihydroxybiphenyl 1,2-Dioxygenase, domain 1"/>
    <property type="match status" value="1"/>
</dbReference>
<dbReference type="EMBL" id="BAAALD010000017">
    <property type="protein sequence ID" value="GAA1080246.1"/>
    <property type="molecule type" value="Genomic_DNA"/>
</dbReference>
<dbReference type="Proteomes" id="UP001499987">
    <property type="component" value="Unassembled WGS sequence"/>
</dbReference>
<keyword evidence="2" id="KW-1185">Reference proteome</keyword>